<evidence type="ECO:0000313" key="10">
    <source>
        <dbReference type="EMBL" id="WLS80634.1"/>
    </source>
</evidence>
<evidence type="ECO:0000256" key="2">
    <source>
        <dbReference type="ARBA" id="ARBA00006448"/>
    </source>
</evidence>
<evidence type="ECO:0000256" key="4">
    <source>
        <dbReference type="ARBA" id="ARBA00022692"/>
    </source>
</evidence>
<feature type="transmembrane region" description="Helical" evidence="7">
    <location>
        <begin position="49"/>
        <end position="69"/>
    </location>
</feature>
<sequence>MFSFDWHRFLLNDQQASFLVEVAFRVLIAYIVVFTFLKISGRRGIRQLSLFELVIILTLGSASGDVTFYDDVPVLPVIMVFVVLLFLYRFTTFLTAHIPRFSRWIEGDVVTLIKDGLYELESLDRHNISENEFFMELRQNGVEHLGQVRLAILEIDGEISIYFFDRDNLRPGLSVLPPAHRKDFLCVPVTDVYACNHCGITQRIEAQHTLHCPRCKNEFWSAALHTHRAGA</sequence>
<dbReference type="Pfam" id="PF04239">
    <property type="entry name" value="DUF421"/>
    <property type="match status" value="1"/>
</dbReference>
<dbReference type="EMBL" id="CP132353">
    <property type="protein sequence ID" value="WLS80634.1"/>
    <property type="molecule type" value="Genomic_DNA"/>
</dbReference>
<keyword evidence="3" id="KW-1003">Cell membrane</keyword>
<evidence type="ECO:0000256" key="1">
    <source>
        <dbReference type="ARBA" id="ARBA00004651"/>
    </source>
</evidence>
<evidence type="ECO:0000313" key="11">
    <source>
        <dbReference type="Proteomes" id="UP001228139"/>
    </source>
</evidence>
<gene>
    <name evidence="10" type="ORF">Q3V30_09210</name>
</gene>
<feature type="transmembrane region" description="Helical" evidence="7">
    <location>
        <begin position="75"/>
        <end position="96"/>
    </location>
</feature>
<evidence type="ECO:0000259" key="8">
    <source>
        <dbReference type="Pfam" id="PF04239"/>
    </source>
</evidence>
<comment type="subcellular location">
    <subcellularLocation>
        <location evidence="1">Cell membrane</location>
        <topology evidence="1">Multi-pass membrane protein</topology>
    </subcellularLocation>
</comment>
<accession>A0AA50DMG3</accession>
<evidence type="ECO:0000256" key="3">
    <source>
        <dbReference type="ARBA" id="ARBA00022475"/>
    </source>
</evidence>
<evidence type="ECO:0000256" key="5">
    <source>
        <dbReference type="ARBA" id="ARBA00022989"/>
    </source>
</evidence>
<evidence type="ECO:0000256" key="6">
    <source>
        <dbReference type="ARBA" id="ARBA00023136"/>
    </source>
</evidence>
<proteinExistence type="inferred from homology"/>
<comment type="similarity">
    <text evidence="2">Belongs to the UPF0702 family.</text>
</comment>
<keyword evidence="11" id="KW-1185">Reference proteome</keyword>
<dbReference type="InterPro" id="IPR007353">
    <property type="entry name" value="DUF421"/>
</dbReference>
<name>A0AA50DMG3_9GAMM</name>
<dbReference type="GO" id="GO:0005886">
    <property type="term" value="C:plasma membrane"/>
    <property type="evidence" value="ECO:0007669"/>
    <property type="project" value="UniProtKB-SubCell"/>
</dbReference>
<feature type="domain" description="YetF C-terminal" evidence="8">
    <location>
        <begin position="97"/>
        <end position="162"/>
    </location>
</feature>
<dbReference type="AlphaFoldDB" id="A0AA50DMG3"/>
<reference evidence="10 11" key="1">
    <citation type="submission" date="2023-07" db="EMBL/GenBank/DDBJ databases">
        <title>Pathogenic bacteria of pear tree diseases.</title>
        <authorList>
            <person name="Zhang Z."/>
            <person name="He L."/>
            <person name="Huang R."/>
        </authorList>
    </citation>
    <scope>NUCLEOTIDE SEQUENCE [LARGE SCALE GENOMIC DNA]</scope>
    <source>
        <strain evidence="10 11">DE2</strain>
    </source>
</reference>
<dbReference type="InterPro" id="IPR023090">
    <property type="entry name" value="UPF0702_alpha/beta_dom_sf"/>
</dbReference>
<feature type="domain" description="YetF-like N-terminal transmembrane" evidence="9">
    <location>
        <begin position="20"/>
        <end position="93"/>
    </location>
</feature>
<evidence type="ECO:0000256" key="7">
    <source>
        <dbReference type="SAM" id="Phobius"/>
    </source>
</evidence>
<keyword evidence="4 7" id="KW-0812">Transmembrane</keyword>
<dbReference type="RefSeq" id="WP_306212609.1">
    <property type="nucleotide sequence ID" value="NZ_CP132353.1"/>
</dbReference>
<keyword evidence="5 7" id="KW-1133">Transmembrane helix</keyword>
<dbReference type="Proteomes" id="UP001228139">
    <property type="component" value="Chromosome"/>
</dbReference>
<protein>
    <submittedName>
        <fullName evidence="10">DUF421 domain-containing protein</fullName>
    </submittedName>
</protein>
<dbReference type="InterPro" id="IPR048454">
    <property type="entry name" value="YetF_N"/>
</dbReference>
<dbReference type="PANTHER" id="PTHR34582">
    <property type="entry name" value="UPF0702 TRANSMEMBRANE PROTEIN YCAP"/>
    <property type="match status" value="1"/>
</dbReference>
<feature type="transmembrane region" description="Helical" evidence="7">
    <location>
        <begin position="16"/>
        <end position="37"/>
    </location>
</feature>
<evidence type="ECO:0000259" key="9">
    <source>
        <dbReference type="Pfam" id="PF20730"/>
    </source>
</evidence>
<dbReference type="PANTHER" id="PTHR34582:SF6">
    <property type="entry name" value="UPF0702 TRANSMEMBRANE PROTEIN YCAP"/>
    <property type="match status" value="1"/>
</dbReference>
<organism evidence="10 11">
    <name type="scientific">Erwinia pyri</name>
    <dbReference type="NCBI Taxonomy" id="3062598"/>
    <lineage>
        <taxon>Bacteria</taxon>
        <taxon>Pseudomonadati</taxon>
        <taxon>Pseudomonadota</taxon>
        <taxon>Gammaproteobacteria</taxon>
        <taxon>Enterobacterales</taxon>
        <taxon>Erwiniaceae</taxon>
        <taxon>Erwinia</taxon>
    </lineage>
</organism>
<dbReference type="Gene3D" id="3.30.240.20">
    <property type="entry name" value="bsu07140 like domains"/>
    <property type="match status" value="1"/>
</dbReference>
<dbReference type="Pfam" id="PF20730">
    <property type="entry name" value="YetF_N"/>
    <property type="match status" value="1"/>
</dbReference>
<keyword evidence="6 7" id="KW-0472">Membrane</keyword>
<dbReference type="KEGG" id="epi:Q3V30_09210"/>